<accession>A0A8H8DLT1</accession>
<reference evidence="1 2" key="1">
    <citation type="journal article" name="Sci. Rep.">
        <title>Genome-scale phylogenetic analyses confirm Olpidium as the closest living zoosporic fungus to the non-flagellated, terrestrial fungi.</title>
        <authorList>
            <person name="Chang Y."/>
            <person name="Rochon D."/>
            <person name="Sekimoto S."/>
            <person name="Wang Y."/>
            <person name="Chovatia M."/>
            <person name="Sandor L."/>
            <person name="Salamov A."/>
            <person name="Grigoriev I.V."/>
            <person name="Stajich J.E."/>
            <person name="Spatafora J.W."/>
        </authorList>
    </citation>
    <scope>NUCLEOTIDE SEQUENCE [LARGE SCALE GENOMIC DNA]</scope>
    <source>
        <strain evidence="1">S191</strain>
    </source>
</reference>
<organism evidence="1 2">
    <name type="scientific">Olpidium bornovanus</name>
    <dbReference type="NCBI Taxonomy" id="278681"/>
    <lineage>
        <taxon>Eukaryota</taxon>
        <taxon>Fungi</taxon>
        <taxon>Fungi incertae sedis</taxon>
        <taxon>Olpidiomycota</taxon>
        <taxon>Olpidiomycotina</taxon>
        <taxon>Olpidiomycetes</taxon>
        <taxon>Olpidiales</taxon>
        <taxon>Olpidiaceae</taxon>
        <taxon>Olpidium</taxon>
    </lineage>
</organism>
<sequence>MRCCSQTYVEGVVPDFFHIVPVGDDAVFNWILQGKDTSLALCLISDVGIFLAHPDHYALVTGSANDGRKYGARSIVAGKSCLAHSGSIVDDELWTEKRQNRGRSELRDKQNTTWTTFSLVGKLSHPITANTKGGGRGGMSNPALVLPTAALLALFKQ</sequence>
<evidence type="ECO:0000313" key="1">
    <source>
        <dbReference type="EMBL" id="KAG5463025.1"/>
    </source>
</evidence>
<comment type="caution">
    <text evidence="1">The sequence shown here is derived from an EMBL/GenBank/DDBJ whole genome shotgun (WGS) entry which is preliminary data.</text>
</comment>
<evidence type="ECO:0000313" key="2">
    <source>
        <dbReference type="Proteomes" id="UP000673691"/>
    </source>
</evidence>
<dbReference type="Proteomes" id="UP000673691">
    <property type="component" value="Unassembled WGS sequence"/>
</dbReference>
<protein>
    <submittedName>
        <fullName evidence="1">Uncharacterized protein</fullName>
    </submittedName>
</protein>
<proteinExistence type="predicted"/>
<dbReference type="EMBL" id="JAEFCI010001257">
    <property type="protein sequence ID" value="KAG5463025.1"/>
    <property type="molecule type" value="Genomic_DNA"/>
</dbReference>
<name>A0A8H8DLT1_9FUNG</name>
<dbReference type="OrthoDB" id="10266825at2759"/>
<keyword evidence="2" id="KW-1185">Reference proteome</keyword>
<gene>
    <name evidence="1" type="ORF">BJ554DRAFT_2304</name>
</gene>
<dbReference type="AlphaFoldDB" id="A0A8H8DLT1"/>